<name>A0ABT4GNX9_9BACL</name>
<comment type="caution">
    <text evidence="1">The sequence shown here is derived from an EMBL/GenBank/DDBJ whole genome shotgun (WGS) entry which is preliminary data.</text>
</comment>
<evidence type="ECO:0000313" key="1">
    <source>
        <dbReference type="EMBL" id="MCY9697916.1"/>
    </source>
</evidence>
<protein>
    <submittedName>
        <fullName evidence="1">Uncharacterized protein</fullName>
    </submittedName>
</protein>
<dbReference type="EMBL" id="JAMDMX010000174">
    <property type="protein sequence ID" value="MCY9697916.1"/>
    <property type="molecule type" value="Genomic_DNA"/>
</dbReference>
<evidence type="ECO:0000313" key="2">
    <source>
        <dbReference type="Proteomes" id="UP001527099"/>
    </source>
</evidence>
<reference evidence="1 2" key="1">
    <citation type="submission" date="2022-05" db="EMBL/GenBank/DDBJ databases">
        <title>Genome Sequencing of Bee-Associated Microbes.</title>
        <authorList>
            <person name="Dunlap C."/>
        </authorList>
    </citation>
    <scope>NUCLEOTIDE SEQUENCE [LARGE SCALE GENOMIC DNA]</scope>
    <source>
        <strain evidence="1 2">NRRL B-14421</strain>
    </source>
</reference>
<dbReference type="RefSeq" id="WP_154669615.1">
    <property type="nucleotide sequence ID" value="NZ_JAMDMW010000043.1"/>
</dbReference>
<organism evidence="1 2">
    <name type="scientific">Paenibacillus alginolyticus</name>
    <dbReference type="NCBI Taxonomy" id="59839"/>
    <lineage>
        <taxon>Bacteria</taxon>
        <taxon>Bacillati</taxon>
        <taxon>Bacillota</taxon>
        <taxon>Bacilli</taxon>
        <taxon>Bacillales</taxon>
        <taxon>Paenibacillaceae</taxon>
        <taxon>Paenibacillus</taxon>
    </lineage>
</organism>
<dbReference type="Proteomes" id="UP001527099">
    <property type="component" value="Unassembled WGS sequence"/>
</dbReference>
<gene>
    <name evidence="1" type="ORF">M5X19_34420</name>
</gene>
<keyword evidence="2" id="KW-1185">Reference proteome</keyword>
<proteinExistence type="predicted"/>
<accession>A0ABT4GNX9</accession>
<sequence length="51" mass="5890">MVVMFIIMLAGVLLYFLLKPPIQTEIETVYENVNSVDLDMPDMAFIKRIDV</sequence>